<organism evidence="1 2">
    <name type="scientific">Strongyloides venezuelensis</name>
    <name type="common">Threadworm</name>
    <dbReference type="NCBI Taxonomy" id="75913"/>
    <lineage>
        <taxon>Eukaryota</taxon>
        <taxon>Metazoa</taxon>
        <taxon>Ecdysozoa</taxon>
        <taxon>Nematoda</taxon>
        <taxon>Chromadorea</taxon>
        <taxon>Rhabditida</taxon>
        <taxon>Tylenchina</taxon>
        <taxon>Panagrolaimomorpha</taxon>
        <taxon>Strongyloidoidea</taxon>
        <taxon>Strongyloididae</taxon>
        <taxon>Strongyloides</taxon>
    </lineage>
</organism>
<evidence type="ECO:0000313" key="1">
    <source>
        <dbReference type="Proteomes" id="UP000035680"/>
    </source>
</evidence>
<sequence>MSKEDVKAIQEFFPELDQNFPIKIDVNGNGSQIEISHHQPLDGPYRIGVRSYPLQNNEGIYTAEITKPSGTAGRKPRAMRTKKNRLLTSVTLKKLKELVSIENNDPIVKPFSQQCNKESSAFKKMPKRVVRIGNRFRKNDKEDPYNYESYISDNPINEQEELRNELLKDEMIAMKCGREPAYRQSRYELAIFQTSTIKINPLFLMARCVDCHVDTHLEQRFFNFVLPYNPIGWLKCNVKDNVIPPKPTDKFNILNNFIFQIQIRVPFDYIAKIEPHPKHVVMKLKSCIDPSWIDLRNNSGGLLSGKLGEKLEMEKKINNTELKNHLEEIKLGLSNVDVFEFTFIKKNMVWFNHLIKVDFKFFKYLINEQGGDKTAIRRILKEVIEDNSPTRRVKKSCNKSRMEQSSKHFIPMSIPMDYSKYSMTFKVSPLIKPMDGKCYLITSLDTGYSLPIAFPVLLAFIDQSKFENIPVNIILDETIQKFG</sequence>
<dbReference type="WBParaSite" id="SVE_1097500.1">
    <property type="protein sequence ID" value="SVE_1097500.1"/>
    <property type="gene ID" value="SVE_1097500"/>
</dbReference>
<dbReference type="AlphaFoldDB" id="A0A0K0FPC0"/>
<accession>A0A0K0FPC0</accession>
<keyword evidence="1" id="KW-1185">Reference proteome</keyword>
<dbReference type="Proteomes" id="UP000035680">
    <property type="component" value="Unassembled WGS sequence"/>
</dbReference>
<proteinExistence type="predicted"/>
<reference evidence="2" key="2">
    <citation type="submission" date="2015-08" db="UniProtKB">
        <authorList>
            <consortium name="WormBaseParasite"/>
        </authorList>
    </citation>
    <scope>IDENTIFICATION</scope>
</reference>
<name>A0A0K0FPC0_STRVS</name>
<protein>
    <submittedName>
        <fullName evidence="2">DUF659 domain-containing protein</fullName>
    </submittedName>
</protein>
<evidence type="ECO:0000313" key="2">
    <source>
        <dbReference type="WBParaSite" id="SVE_1097500.1"/>
    </source>
</evidence>
<reference evidence="1" key="1">
    <citation type="submission" date="2014-07" db="EMBL/GenBank/DDBJ databases">
        <authorList>
            <person name="Martin A.A"/>
            <person name="De Silva N."/>
        </authorList>
    </citation>
    <scope>NUCLEOTIDE SEQUENCE</scope>
</reference>